<evidence type="ECO:0000313" key="1">
    <source>
        <dbReference type="EMBL" id="PKD31221.1"/>
    </source>
</evidence>
<keyword evidence="2" id="KW-1185">Reference proteome</keyword>
<name>A0A2N0UW60_9FIRM</name>
<comment type="caution">
    <text evidence="1">The sequence shown here is derived from an EMBL/GenBank/DDBJ whole genome shotgun (WGS) entry which is preliminary data.</text>
</comment>
<evidence type="ECO:0000313" key="2">
    <source>
        <dbReference type="Proteomes" id="UP000233425"/>
    </source>
</evidence>
<sequence>MDNWSAWQIFFTTGSVLDYIRYKSIQDAKDTGAITVNREETDEIPNRGTDYKGTEYR</sequence>
<organism evidence="1 2">
    <name type="scientific">Ruminococcus bromii</name>
    <dbReference type="NCBI Taxonomy" id="40518"/>
    <lineage>
        <taxon>Bacteria</taxon>
        <taxon>Bacillati</taxon>
        <taxon>Bacillota</taxon>
        <taxon>Clostridia</taxon>
        <taxon>Eubacteriales</taxon>
        <taxon>Oscillospiraceae</taxon>
        <taxon>Ruminococcus</taxon>
    </lineage>
</organism>
<dbReference type="AlphaFoldDB" id="A0A2N0UW60"/>
<proteinExistence type="predicted"/>
<gene>
    <name evidence="1" type="ORF">RBATCC27255_00865</name>
</gene>
<dbReference type="RefSeq" id="WP_021882932.1">
    <property type="nucleotide sequence ID" value="NZ_CABMMZ010000041.1"/>
</dbReference>
<dbReference type="EMBL" id="NNSR01000041">
    <property type="protein sequence ID" value="PKD31221.1"/>
    <property type="molecule type" value="Genomic_DNA"/>
</dbReference>
<dbReference type="Proteomes" id="UP000233425">
    <property type="component" value="Unassembled WGS sequence"/>
</dbReference>
<reference evidence="1" key="1">
    <citation type="journal article" date="2018" name="Environ. Microbiol.">
        <title>Sporulation capability and amylosome conservation among diverse human colonic and rumen isolates of the keystone starch-degrader Ruminococcus bromii.</title>
        <authorList>
            <person name="Mukhopadhya I."/>
            <person name="Morais S."/>
            <person name="Laverde-Gomez J."/>
            <person name="Sheridan P.O."/>
            <person name="Walker A.W."/>
            <person name="Kelly W."/>
            <person name="Klieve A.V."/>
            <person name="Ouwerkerk D."/>
            <person name="Duncan S.H."/>
            <person name="Louis P."/>
            <person name="Koropatkin N."/>
            <person name="Cockburn D."/>
            <person name="Kibler R."/>
            <person name="Cooper P.J."/>
            <person name="Sandoval C."/>
            <person name="Crost E."/>
            <person name="Juge N."/>
            <person name="Bayer E.A."/>
            <person name="Flint H.J."/>
        </authorList>
    </citation>
    <scope>NUCLEOTIDE SEQUENCE [LARGE SCALE GENOMIC DNA]</scope>
    <source>
        <strain evidence="1">ATCC 27255</strain>
    </source>
</reference>
<accession>A0A2N0UW60</accession>
<protein>
    <submittedName>
        <fullName evidence="1">Uncharacterized protein</fullName>
    </submittedName>
</protein>